<dbReference type="Pfam" id="PF12802">
    <property type="entry name" value="MarR_2"/>
    <property type="match status" value="1"/>
</dbReference>
<dbReference type="InterPro" id="IPR000835">
    <property type="entry name" value="HTH_MarR-typ"/>
</dbReference>
<accession>A0AAW9RI36</accession>
<dbReference type="PANTHER" id="PTHR33164:SF43">
    <property type="entry name" value="HTH-TYPE TRANSCRIPTIONAL REPRESSOR YETL"/>
    <property type="match status" value="1"/>
</dbReference>
<dbReference type="GO" id="GO:0003700">
    <property type="term" value="F:DNA-binding transcription factor activity"/>
    <property type="evidence" value="ECO:0007669"/>
    <property type="project" value="InterPro"/>
</dbReference>
<dbReference type="SMART" id="SM00347">
    <property type="entry name" value="HTH_MARR"/>
    <property type="match status" value="1"/>
</dbReference>
<dbReference type="GO" id="GO:0003677">
    <property type="term" value="F:DNA binding"/>
    <property type="evidence" value="ECO:0007669"/>
    <property type="project" value="UniProtKB-KW"/>
</dbReference>
<evidence type="ECO:0000256" key="1">
    <source>
        <dbReference type="ARBA" id="ARBA00023015"/>
    </source>
</evidence>
<dbReference type="RefSeq" id="WP_354694477.1">
    <property type="nucleotide sequence ID" value="NZ_JAZHOG010000003.1"/>
</dbReference>
<sequence length="184" mass="20701">MNASTLLLERLSALIHQSVRSEAARHGLLPMHLQVLSYLDRANQYSDLPIAIAEYFGVTRGTVSQTLTVLERKGLVARDPDAHDRRRVHLRLTPAARNLLADSWTRRVDETLRDLPVESDPLEQNLRALLTGLQRLNGQQAFGVCHTCDHFLREAHGARCGLTGEPLAEEQTFKLCREWTGTTD</sequence>
<dbReference type="AlphaFoldDB" id="A0AAW9RI36"/>
<organism evidence="5 6">
    <name type="scientific">Elongatibacter sediminis</name>
    <dbReference type="NCBI Taxonomy" id="3119006"/>
    <lineage>
        <taxon>Bacteria</taxon>
        <taxon>Pseudomonadati</taxon>
        <taxon>Pseudomonadota</taxon>
        <taxon>Gammaproteobacteria</taxon>
        <taxon>Chromatiales</taxon>
        <taxon>Wenzhouxiangellaceae</taxon>
        <taxon>Elongatibacter</taxon>
    </lineage>
</organism>
<dbReference type="InterPro" id="IPR036390">
    <property type="entry name" value="WH_DNA-bd_sf"/>
</dbReference>
<evidence type="ECO:0000313" key="6">
    <source>
        <dbReference type="Proteomes" id="UP001359886"/>
    </source>
</evidence>
<evidence type="ECO:0000256" key="2">
    <source>
        <dbReference type="ARBA" id="ARBA00023125"/>
    </source>
</evidence>
<dbReference type="InterPro" id="IPR023187">
    <property type="entry name" value="Tscrpt_reg_MarR-type_CS"/>
</dbReference>
<dbReference type="PROSITE" id="PS01117">
    <property type="entry name" value="HTH_MARR_1"/>
    <property type="match status" value="1"/>
</dbReference>
<dbReference type="Proteomes" id="UP001359886">
    <property type="component" value="Unassembled WGS sequence"/>
</dbReference>
<dbReference type="InterPro" id="IPR036388">
    <property type="entry name" value="WH-like_DNA-bd_sf"/>
</dbReference>
<dbReference type="PROSITE" id="PS50995">
    <property type="entry name" value="HTH_MARR_2"/>
    <property type="match status" value="1"/>
</dbReference>
<keyword evidence="6" id="KW-1185">Reference proteome</keyword>
<dbReference type="EMBL" id="JAZHOG010000003">
    <property type="protein sequence ID" value="MEJ8567161.1"/>
    <property type="molecule type" value="Genomic_DNA"/>
</dbReference>
<keyword evidence="1" id="KW-0805">Transcription regulation</keyword>
<comment type="caution">
    <text evidence="5">The sequence shown here is derived from an EMBL/GenBank/DDBJ whole genome shotgun (WGS) entry which is preliminary data.</text>
</comment>
<dbReference type="SUPFAM" id="SSF46785">
    <property type="entry name" value="Winged helix' DNA-binding domain"/>
    <property type="match status" value="1"/>
</dbReference>
<evidence type="ECO:0000259" key="4">
    <source>
        <dbReference type="PROSITE" id="PS50995"/>
    </source>
</evidence>
<dbReference type="InterPro" id="IPR039422">
    <property type="entry name" value="MarR/SlyA-like"/>
</dbReference>
<reference evidence="5 6" key="1">
    <citation type="submission" date="2024-02" db="EMBL/GenBank/DDBJ databases">
        <title>A novel Wenzhouxiangellaceae bacterium, isolated from coastal sediments.</title>
        <authorList>
            <person name="Du Z.-J."/>
            <person name="Ye Y.-Q."/>
            <person name="Zhang X.-Y."/>
        </authorList>
    </citation>
    <scope>NUCLEOTIDE SEQUENCE [LARGE SCALE GENOMIC DNA]</scope>
    <source>
        <strain evidence="5 6">CH-27</strain>
    </source>
</reference>
<feature type="domain" description="HTH marR-type" evidence="4">
    <location>
        <begin position="1"/>
        <end position="135"/>
    </location>
</feature>
<keyword evidence="3" id="KW-0804">Transcription</keyword>
<protein>
    <submittedName>
        <fullName evidence="5">MarR family transcriptional regulator</fullName>
    </submittedName>
</protein>
<keyword evidence="2" id="KW-0238">DNA-binding</keyword>
<name>A0AAW9RI36_9GAMM</name>
<evidence type="ECO:0000256" key="3">
    <source>
        <dbReference type="ARBA" id="ARBA00023163"/>
    </source>
</evidence>
<dbReference type="PANTHER" id="PTHR33164">
    <property type="entry name" value="TRANSCRIPTIONAL REGULATOR, MARR FAMILY"/>
    <property type="match status" value="1"/>
</dbReference>
<evidence type="ECO:0000313" key="5">
    <source>
        <dbReference type="EMBL" id="MEJ8567161.1"/>
    </source>
</evidence>
<gene>
    <name evidence="5" type="ORF">V3330_05940</name>
</gene>
<dbReference type="Gene3D" id="1.10.10.10">
    <property type="entry name" value="Winged helix-like DNA-binding domain superfamily/Winged helix DNA-binding domain"/>
    <property type="match status" value="1"/>
</dbReference>
<dbReference type="GO" id="GO:0006950">
    <property type="term" value="P:response to stress"/>
    <property type="evidence" value="ECO:0007669"/>
    <property type="project" value="TreeGrafter"/>
</dbReference>
<proteinExistence type="predicted"/>